<comment type="caution">
    <text evidence="9">The sequence shown here is derived from an EMBL/GenBank/DDBJ whole genome shotgun (WGS) entry which is preliminary data.</text>
</comment>
<proteinExistence type="inferred from homology"/>
<dbReference type="PANTHER" id="PTHR34876">
    <property type="match status" value="1"/>
</dbReference>
<gene>
    <name evidence="9" type="ORF">PGQ11_010423</name>
</gene>
<evidence type="ECO:0000256" key="6">
    <source>
        <dbReference type="PROSITE-ProRule" id="PRU10056"/>
    </source>
</evidence>
<evidence type="ECO:0000313" key="9">
    <source>
        <dbReference type="EMBL" id="KAK8859689.1"/>
    </source>
</evidence>
<dbReference type="SUPFAM" id="SSF51989">
    <property type="entry name" value="Glycosyl hydrolases family 6, cellulases"/>
    <property type="match status" value="1"/>
</dbReference>
<dbReference type="PROSITE" id="PS00655">
    <property type="entry name" value="GLYCOSYL_HYDROL_F6_1"/>
    <property type="match status" value="1"/>
</dbReference>
<dbReference type="PRINTS" id="PR00733">
    <property type="entry name" value="GLHYDRLASE6"/>
</dbReference>
<organism evidence="9 10">
    <name type="scientific">Apiospora arundinis</name>
    <dbReference type="NCBI Taxonomy" id="335852"/>
    <lineage>
        <taxon>Eukaryota</taxon>
        <taxon>Fungi</taxon>
        <taxon>Dikarya</taxon>
        <taxon>Ascomycota</taxon>
        <taxon>Pezizomycotina</taxon>
        <taxon>Sordariomycetes</taxon>
        <taxon>Xylariomycetidae</taxon>
        <taxon>Amphisphaeriales</taxon>
        <taxon>Apiosporaceae</taxon>
        <taxon>Apiospora</taxon>
    </lineage>
</organism>
<evidence type="ECO:0000313" key="10">
    <source>
        <dbReference type="Proteomes" id="UP001390339"/>
    </source>
</evidence>
<name>A0ABR2I9L3_9PEZI</name>
<comment type="similarity">
    <text evidence="8">Belongs to the glycosyl hydrolase family 6.</text>
</comment>
<dbReference type="Gene3D" id="3.20.20.40">
    <property type="entry name" value="1, 4-beta cellobiohydrolase"/>
    <property type="match status" value="1"/>
</dbReference>
<keyword evidence="2 8" id="KW-0136">Cellulose degradation</keyword>
<dbReference type="PANTHER" id="PTHR34876:SF2">
    <property type="entry name" value="GLUCANASE"/>
    <property type="match status" value="1"/>
</dbReference>
<feature type="active site" evidence="6">
    <location>
        <position position="188"/>
    </location>
</feature>
<evidence type="ECO:0000256" key="2">
    <source>
        <dbReference type="ARBA" id="ARBA00023001"/>
    </source>
</evidence>
<keyword evidence="4 8" id="KW-0326">Glycosidase</keyword>
<dbReference type="Pfam" id="PF01341">
    <property type="entry name" value="Glyco_hydro_6"/>
    <property type="match status" value="1"/>
</dbReference>
<dbReference type="PIRSF" id="PIRSF001100">
    <property type="entry name" value="Beta_cellobiohydrolase"/>
    <property type="match status" value="1"/>
</dbReference>
<protein>
    <recommendedName>
        <fullName evidence="8">Glucanase</fullName>
        <ecNumber evidence="8">3.2.1.-</ecNumber>
    </recommendedName>
</protein>
<evidence type="ECO:0000256" key="3">
    <source>
        <dbReference type="ARBA" id="ARBA00023277"/>
    </source>
</evidence>
<dbReference type="InterPro" id="IPR036434">
    <property type="entry name" value="Beta_cellobiohydrolase_sf"/>
</dbReference>
<dbReference type="EC" id="3.2.1.-" evidence="8"/>
<sequence length="460" mass="49926">MEDQSMCSLKEQMHGRYDLHPEFGKILSVVPPAGYLRRTTISLFHHSPSPSSPTPTCPHPLRHLYRPQANMKTTTAYSLLALATTAVALPSPVHKRACDAAVKLDAGSNVFKQYTLHANSFYRGEVDAAIPNLKDTSLAEAAKKVGDVGSFLWLDTIANIEKLKTELANDIPCDSIVGLVIYDLPGRDCAAKASNGELAVGEINKYKTEYIDVIVGILKEHPNQAFALIIEPDSLPNLVTNIDEKACQDSKAGYEEGVEYALKQLNLDNVVMYIDAGHGGWLGWNDNLKPGAEGLAKVYKAAGSPSQVRGISTNIAGWNSWDESPGEFADASDAQWNKAQNEKLYTELFGAALKTAGMPNHAIVDTGRNAVTGLRQEWGHWCNVNGAGFGVRPTADTGSELVDAFVWGKPGGESDGTSDTSATRYDSFCGMPDAFKPSPEAGQWNQEYFEMLLKNANPKF</sequence>
<reference evidence="9 10" key="1">
    <citation type="journal article" date="2024" name="IMA Fungus">
        <title>Apiospora arundinis, a panoply of carbohydrate-active enzymes and secondary metabolites.</title>
        <authorList>
            <person name="Sorensen T."/>
            <person name="Petersen C."/>
            <person name="Muurmann A.T."/>
            <person name="Christiansen J.V."/>
            <person name="Brundto M.L."/>
            <person name="Overgaard C.K."/>
            <person name="Boysen A.T."/>
            <person name="Wollenberg R.D."/>
            <person name="Larsen T.O."/>
            <person name="Sorensen J.L."/>
            <person name="Nielsen K.L."/>
            <person name="Sondergaard T.E."/>
        </authorList>
    </citation>
    <scope>NUCLEOTIDE SEQUENCE [LARGE SCALE GENOMIC DNA]</scope>
    <source>
        <strain evidence="9 10">AAU 773</strain>
    </source>
</reference>
<dbReference type="InterPro" id="IPR016288">
    <property type="entry name" value="Beta_cellobiohydrolase"/>
</dbReference>
<evidence type="ECO:0000256" key="5">
    <source>
        <dbReference type="ARBA" id="ARBA00023326"/>
    </source>
</evidence>
<feature type="active site" description="Proton donor" evidence="7">
    <location>
        <position position="233"/>
    </location>
</feature>
<keyword evidence="5 8" id="KW-0624">Polysaccharide degradation</keyword>
<evidence type="ECO:0000256" key="1">
    <source>
        <dbReference type="ARBA" id="ARBA00022801"/>
    </source>
</evidence>
<keyword evidence="3 8" id="KW-0119">Carbohydrate metabolism</keyword>
<dbReference type="InterPro" id="IPR001524">
    <property type="entry name" value="Glyco_hydro_6_CS"/>
</dbReference>
<dbReference type="EMBL" id="JAPCWZ010000006">
    <property type="protein sequence ID" value="KAK8859689.1"/>
    <property type="molecule type" value="Genomic_DNA"/>
</dbReference>
<evidence type="ECO:0000256" key="8">
    <source>
        <dbReference type="RuleBase" id="RU361186"/>
    </source>
</evidence>
<accession>A0ABR2I9L3</accession>
<dbReference type="Proteomes" id="UP001390339">
    <property type="component" value="Unassembled WGS sequence"/>
</dbReference>
<keyword evidence="1 8" id="KW-0378">Hydrolase</keyword>
<dbReference type="PROSITE" id="PS00656">
    <property type="entry name" value="GLYCOSYL_HYDROL_F6_2"/>
    <property type="match status" value="1"/>
</dbReference>
<evidence type="ECO:0000256" key="7">
    <source>
        <dbReference type="PROSITE-ProRule" id="PRU10057"/>
    </source>
</evidence>
<evidence type="ECO:0000256" key="4">
    <source>
        <dbReference type="ARBA" id="ARBA00023295"/>
    </source>
</evidence>
<keyword evidence="10" id="KW-1185">Reference proteome</keyword>